<comment type="subcellular location">
    <subcellularLocation>
        <location evidence="1">Cytoplasm</location>
        <location evidence="1">P-body</location>
    </subcellularLocation>
</comment>
<reference evidence="8" key="1">
    <citation type="journal article" date="2020" name="Stud. Mycol.">
        <title>101 Dothideomycetes genomes: a test case for predicting lifestyles and emergence of pathogens.</title>
        <authorList>
            <person name="Haridas S."/>
            <person name="Albert R."/>
            <person name="Binder M."/>
            <person name="Bloem J."/>
            <person name="Labutti K."/>
            <person name="Salamov A."/>
            <person name="Andreopoulos B."/>
            <person name="Baker S."/>
            <person name="Barry K."/>
            <person name="Bills G."/>
            <person name="Bluhm B."/>
            <person name="Cannon C."/>
            <person name="Castanera R."/>
            <person name="Culley D."/>
            <person name="Daum C."/>
            <person name="Ezra D."/>
            <person name="Gonzalez J."/>
            <person name="Henrissat B."/>
            <person name="Kuo A."/>
            <person name="Liang C."/>
            <person name="Lipzen A."/>
            <person name="Lutzoni F."/>
            <person name="Magnuson J."/>
            <person name="Mondo S."/>
            <person name="Nolan M."/>
            <person name="Ohm R."/>
            <person name="Pangilinan J."/>
            <person name="Park H.-J."/>
            <person name="Ramirez L."/>
            <person name="Alfaro M."/>
            <person name="Sun H."/>
            <person name="Tritt A."/>
            <person name="Yoshinaga Y."/>
            <person name="Zwiers L.-H."/>
            <person name="Turgeon B."/>
            <person name="Goodwin S."/>
            <person name="Spatafora J."/>
            <person name="Crous P."/>
            <person name="Grigoriev I."/>
        </authorList>
    </citation>
    <scope>NUCLEOTIDE SEQUENCE</scope>
    <source>
        <strain evidence="8">CBS 113979</strain>
    </source>
</reference>
<evidence type="ECO:0000256" key="3">
    <source>
        <dbReference type="ARBA" id="ARBA00015797"/>
    </source>
</evidence>
<accession>A0A6G1GJ45</accession>
<dbReference type="InterPro" id="IPR004443">
    <property type="entry name" value="YjeF_N_dom"/>
</dbReference>
<feature type="region of interest" description="Disordered" evidence="5">
    <location>
        <begin position="68"/>
        <end position="108"/>
    </location>
</feature>
<evidence type="ECO:0000313" key="8">
    <source>
        <dbReference type="EMBL" id="KAF1980973.1"/>
    </source>
</evidence>
<proteinExistence type="inferred from homology"/>
<feature type="compositionally biased region" description="Polar residues" evidence="5">
    <location>
        <begin position="448"/>
        <end position="486"/>
    </location>
</feature>
<dbReference type="OrthoDB" id="10030313at2759"/>
<dbReference type="InterPro" id="IPR025762">
    <property type="entry name" value="DFDF"/>
</dbReference>
<feature type="region of interest" description="Disordered" evidence="5">
    <location>
        <begin position="123"/>
        <end position="286"/>
    </location>
</feature>
<feature type="region of interest" description="Disordered" evidence="5">
    <location>
        <begin position="363"/>
        <end position="493"/>
    </location>
</feature>
<organism evidence="8 9">
    <name type="scientific">Aulographum hederae CBS 113979</name>
    <dbReference type="NCBI Taxonomy" id="1176131"/>
    <lineage>
        <taxon>Eukaryota</taxon>
        <taxon>Fungi</taxon>
        <taxon>Dikarya</taxon>
        <taxon>Ascomycota</taxon>
        <taxon>Pezizomycotina</taxon>
        <taxon>Dothideomycetes</taxon>
        <taxon>Pleosporomycetidae</taxon>
        <taxon>Aulographales</taxon>
        <taxon>Aulographaceae</taxon>
    </lineage>
</organism>
<evidence type="ECO:0000259" key="7">
    <source>
        <dbReference type="PROSITE" id="PS51512"/>
    </source>
</evidence>
<dbReference type="Gene3D" id="3.40.50.10260">
    <property type="entry name" value="YjeF N-terminal domain"/>
    <property type="match status" value="1"/>
</dbReference>
<dbReference type="PROSITE" id="PS51512">
    <property type="entry name" value="DFDF"/>
    <property type="match status" value="1"/>
</dbReference>
<dbReference type="SMART" id="SM01199">
    <property type="entry name" value="FDF"/>
    <property type="match status" value="1"/>
</dbReference>
<dbReference type="AlphaFoldDB" id="A0A6G1GJ45"/>
<protein>
    <recommendedName>
        <fullName evidence="3">Enhancer of mRNA-decapping protein 3</fullName>
    </recommendedName>
</protein>
<dbReference type="InterPro" id="IPR019050">
    <property type="entry name" value="FDF_dom"/>
</dbReference>
<keyword evidence="4" id="KW-0963">Cytoplasm</keyword>
<evidence type="ECO:0000256" key="4">
    <source>
        <dbReference type="ARBA" id="ARBA00022490"/>
    </source>
</evidence>
<name>A0A6G1GJ45_9PEZI</name>
<dbReference type="GO" id="GO:0033962">
    <property type="term" value="P:P-body assembly"/>
    <property type="evidence" value="ECO:0007669"/>
    <property type="project" value="TreeGrafter"/>
</dbReference>
<feature type="compositionally biased region" description="Acidic residues" evidence="5">
    <location>
        <begin position="404"/>
        <end position="414"/>
    </location>
</feature>
<feature type="domain" description="DFDF" evidence="7">
    <location>
        <begin position="325"/>
        <end position="361"/>
    </location>
</feature>
<feature type="compositionally biased region" description="Basic and acidic residues" evidence="5">
    <location>
        <begin position="248"/>
        <end position="257"/>
    </location>
</feature>
<sequence length="780" mass="83828">MADVYIGRAILVHLKSPQNTIIQGLVANVIQQTSTLVLQDVLIVNTGERLPGCTLEGSQIAEIKIVDAPPPVQPSTNAPSHSFPPAHHVPTPTSLPSAEPPQAQPSQNFADPAILSVGRKPSVAVDMPPQEAPSTPMKTAINRLPRNTSPFIGEPGQSPSSKGPVPTKYNSAATLSAPFSGLEIGNTEPLDDTDDQTMVQESVRRVSLSKTRTGKPLEGSADPKKSIRKKKGKKNTAAAPNTETTLDVPRRAPELTKKQNGTGQYKGRGWRQTPILQDGTLSPGNVEHSRTPGVIGGEMGLQAASSSQKKTRRQLAVDATNGWATEDADNIQDLPEFDFAENLSKFDKRSVFDAIRNEDTTADEDRLVSHNRLPTRPGTYGGKNIHPSENVLDAPRQIKRSDADSESSEGDPFDLVDSGRNSRRAMSRTSLKRKPQRSGSGILDEGSHPSSASNLLSRSRTSLGRPTYSSSHATGSPNPTRFTPSESPTPPDRVNLQAHFRIVSNNLVCPSITPGLMAAVEESAEVDYGLTPDILNENSGRGLAEVALLAINPGGRRLAKENLNVNSKPVLVVLAGNHKAGARAMAAARHLLSRGPRVIVCMLGFDRPSVDLEPVLRRQVDLFKKLGGAVRGWVDVSRYLKGLDAPPEIIMDALLAPGRNFDGLGQEDQKVCVEMMGWANKSRAQVLAVDCPSGVNGSTGEISILEGEPLEVRAKFVACIGAPRVGLLRAAQRSADYINWQLWVIDIGINKPWKDCEFTGKKGVKFGNEWVAQLKLVPGG</sequence>
<dbReference type="InterPro" id="IPR036652">
    <property type="entry name" value="YjeF_N_dom_sf"/>
</dbReference>
<evidence type="ECO:0000313" key="9">
    <source>
        <dbReference type="Proteomes" id="UP000800041"/>
    </source>
</evidence>
<dbReference type="PANTHER" id="PTHR13612:SF0">
    <property type="entry name" value="ENHANCER OF MRNA-DECAPPING PROTEIN 3"/>
    <property type="match status" value="1"/>
</dbReference>
<evidence type="ECO:0000256" key="2">
    <source>
        <dbReference type="ARBA" id="ARBA00006610"/>
    </source>
</evidence>
<evidence type="ECO:0000256" key="5">
    <source>
        <dbReference type="SAM" id="MobiDB-lite"/>
    </source>
</evidence>
<dbReference type="PROSITE" id="PS51385">
    <property type="entry name" value="YJEF_N"/>
    <property type="match status" value="1"/>
</dbReference>
<gene>
    <name evidence="8" type="ORF">K402DRAFT_343347</name>
</gene>
<evidence type="ECO:0000256" key="1">
    <source>
        <dbReference type="ARBA" id="ARBA00004201"/>
    </source>
</evidence>
<dbReference type="GO" id="GO:0003729">
    <property type="term" value="F:mRNA binding"/>
    <property type="evidence" value="ECO:0007669"/>
    <property type="project" value="TreeGrafter"/>
</dbReference>
<dbReference type="GO" id="GO:0000932">
    <property type="term" value="C:P-body"/>
    <property type="evidence" value="ECO:0007669"/>
    <property type="project" value="UniProtKB-SubCell"/>
</dbReference>
<keyword evidence="9" id="KW-1185">Reference proteome</keyword>
<dbReference type="GO" id="GO:0031087">
    <property type="term" value="P:deadenylation-independent decapping of nuclear-transcribed mRNA"/>
    <property type="evidence" value="ECO:0007669"/>
    <property type="project" value="TreeGrafter"/>
</dbReference>
<dbReference type="EMBL" id="ML977212">
    <property type="protein sequence ID" value="KAF1980973.1"/>
    <property type="molecule type" value="Genomic_DNA"/>
</dbReference>
<dbReference type="SUPFAM" id="SSF64153">
    <property type="entry name" value="YjeF N-terminal domain-like"/>
    <property type="match status" value="1"/>
</dbReference>
<comment type="similarity">
    <text evidence="2">Belongs to the EDC3 family.</text>
</comment>
<feature type="compositionally biased region" description="Basic residues" evidence="5">
    <location>
        <begin position="421"/>
        <end position="436"/>
    </location>
</feature>
<dbReference type="Pfam" id="PF09532">
    <property type="entry name" value="FDF"/>
    <property type="match status" value="1"/>
</dbReference>
<evidence type="ECO:0000259" key="6">
    <source>
        <dbReference type="PROSITE" id="PS51385"/>
    </source>
</evidence>
<dbReference type="Proteomes" id="UP000800041">
    <property type="component" value="Unassembled WGS sequence"/>
</dbReference>
<dbReference type="Pfam" id="PF03853">
    <property type="entry name" value="YjeF_N"/>
    <property type="match status" value="1"/>
</dbReference>
<feature type="domain" description="YjeF N-terminal" evidence="6">
    <location>
        <begin position="517"/>
        <end position="755"/>
    </location>
</feature>
<dbReference type="PANTHER" id="PTHR13612">
    <property type="entry name" value="ENHANCER OF MRNA-DECAPPING PROTEIN 3"/>
    <property type="match status" value="1"/>
</dbReference>